<proteinExistence type="predicted"/>
<dbReference type="Pfam" id="PF00884">
    <property type="entry name" value="Sulfatase"/>
    <property type="match status" value="1"/>
</dbReference>
<sequence length="486" mass="54634">MKLSIIIIIVLTWLVSFPILAKGKQPNFLIFISDDLTFRDIGVYGNPDVKTPNLDAFAKQGLKFNQAFSSSAMCAPTRMELYSGLQPVRSGAHPNHGAAYEGTRSLPNYLRPLGYRVALMGKRHEAPHASFSFEYLGGKHGDTKQSQIDLNLKLAERFFKETDQPWALIVATNQPHTPWFRGDKSAYLPESLTVPDYLVDTIETRRALSAYYAEITYMDQQFGTIMNMLEESGEANNTLAIYLSEQGSNFPFAKWTLYDNGHRAAALMRWPNNINREQETEAIIQYADIVPTLIEAAGGDTTNIPLDGKSLLGVISNPAKTHRQYAYAVQTTKGIYSGSDSYPIRTIRSNTYRLVWNLNHQQAFSNTVVKQGGPSGTLNSWLKKDELALARANAYSQRPEFELYDVKQDPYELTNLAGKKELSHIQEKLFNELKAWMAQQGDKGVMTEADAVNRKNPSGRHYPKGIPEGGLALDWDYKNEGHFDEK</sequence>
<geneLocation type="plasmid" evidence="2 3">
    <name>pCadTS8_1</name>
</geneLocation>
<dbReference type="Proteomes" id="UP001163726">
    <property type="component" value="Plasmid pCadTS8_1"/>
</dbReference>
<evidence type="ECO:0000313" key="3">
    <source>
        <dbReference type="Proteomes" id="UP001163726"/>
    </source>
</evidence>
<dbReference type="InterPro" id="IPR017850">
    <property type="entry name" value="Alkaline_phosphatase_core_sf"/>
</dbReference>
<dbReference type="SUPFAM" id="SSF53649">
    <property type="entry name" value="Alkaline phosphatase-like"/>
    <property type="match status" value="1"/>
</dbReference>
<keyword evidence="3" id="KW-1185">Reference proteome</keyword>
<dbReference type="InterPro" id="IPR000917">
    <property type="entry name" value="Sulfatase_N"/>
</dbReference>
<evidence type="ECO:0000313" key="2">
    <source>
        <dbReference type="EMBL" id="WAJ71795.1"/>
    </source>
</evidence>
<dbReference type="CDD" id="cd16027">
    <property type="entry name" value="SGSH"/>
    <property type="match status" value="1"/>
</dbReference>
<name>A0ABY7AQG6_9ALTE</name>
<gene>
    <name evidence="2" type="ORF">OLW01_15770</name>
</gene>
<protein>
    <submittedName>
        <fullName evidence="2">Sulfatase</fullName>
    </submittedName>
</protein>
<organism evidence="2 3">
    <name type="scientific">Catenovulum adriaticum</name>
    <dbReference type="NCBI Taxonomy" id="2984846"/>
    <lineage>
        <taxon>Bacteria</taxon>
        <taxon>Pseudomonadati</taxon>
        <taxon>Pseudomonadota</taxon>
        <taxon>Gammaproteobacteria</taxon>
        <taxon>Alteromonadales</taxon>
        <taxon>Alteromonadaceae</taxon>
        <taxon>Catenovulum</taxon>
    </lineage>
</organism>
<reference evidence="2" key="1">
    <citation type="submission" date="2022-10" db="EMBL/GenBank/DDBJ databases">
        <title>Catenovulum adriacola sp. nov. isolated in the Harbour of Susak.</title>
        <authorList>
            <person name="Schoch T."/>
            <person name="Reich S.J."/>
            <person name="Stoeferle S."/>
            <person name="Flaiz M."/>
            <person name="Kazda M."/>
            <person name="Riedel C.U."/>
            <person name="Duerre P."/>
        </authorList>
    </citation>
    <scope>NUCLEOTIDE SEQUENCE</scope>
    <source>
        <strain evidence="2">TS8</strain>
        <plasmid evidence="2">pCadTS8_1</plasmid>
    </source>
</reference>
<dbReference type="PANTHER" id="PTHR43751">
    <property type="entry name" value="SULFATASE"/>
    <property type="match status" value="1"/>
</dbReference>
<dbReference type="Gene3D" id="3.40.720.10">
    <property type="entry name" value="Alkaline Phosphatase, subunit A"/>
    <property type="match status" value="1"/>
</dbReference>
<feature type="domain" description="Sulfatase N-terminal" evidence="1">
    <location>
        <begin position="26"/>
        <end position="298"/>
    </location>
</feature>
<dbReference type="PANTHER" id="PTHR43751:SF1">
    <property type="entry name" value="SULFATASE ATSG-RELATED"/>
    <property type="match status" value="1"/>
</dbReference>
<dbReference type="InterPro" id="IPR052701">
    <property type="entry name" value="GAG_Ulvan_Degrading_Sulfatases"/>
</dbReference>
<dbReference type="EMBL" id="CP109966">
    <property type="protein sequence ID" value="WAJ71795.1"/>
    <property type="molecule type" value="Genomic_DNA"/>
</dbReference>
<keyword evidence="2" id="KW-0614">Plasmid</keyword>
<accession>A0ABY7AQG6</accession>
<evidence type="ECO:0000259" key="1">
    <source>
        <dbReference type="Pfam" id="PF00884"/>
    </source>
</evidence>
<dbReference type="RefSeq" id="WP_268076517.1">
    <property type="nucleotide sequence ID" value="NZ_CP109966.1"/>
</dbReference>